<name>A0A936YKL2_9HYPH</name>
<gene>
    <name evidence="3" type="ORF">JJB09_08690</name>
</gene>
<feature type="signal peptide" evidence="1">
    <location>
        <begin position="1"/>
        <end position="21"/>
    </location>
</feature>
<dbReference type="Proteomes" id="UP000633219">
    <property type="component" value="Unassembled WGS sequence"/>
</dbReference>
<evidence type="ECO:0000313" key="3">
    <source>
        <dbReference type="EMBL" id="MBL0372104.1"/>
    </source>
</evidence>
<keyword evidence="4" id="KW-1185">Reference proteome</keyword>
<comment type="caution">
    <text evidence="3">The sequence shown here is derived from an EMBL/GenBank/DDBJ whole genome shotgun (WGS) entry which is preliminary data.</text>
</comment>
<proteinExistence type="predicted"/>
<accession>A0A936YKL2</accession>
<evidence type="ECO:0000259" key="2">
    <source>
        <dbReference type="Pfam" id="PF13670"/>
    </source>
</evidence>
<sequence>MRKIILAAVVLTTAFAGLARAEDTHDCGNVPKDKWMSEDALKEKAKGMGYDVRKIKVEGGCYEVYAIDSKGAKVETLFNPQTGEAVGNEAGE</sequence>
<feature type="chain" id="PRO_5038095324" evidence="1">
    <location>
        <begin position="22"/>
        <end position="92"/>
    </location>
</feature>
<dbReference type="EMBL" id="JAEQNC010000004">
    <property type="protein sequence ID" value="MBL0372104.1"/>
    <property type="molecule type" value="Genomic_DNA"/>
</dbReference>
<reference evidence="3" key="1">
    <citation type="submission" date="2021-01" db="EMBL/GenBank/DDBJ databases">
        <title>Rhizobium sp. strain KVB221 16S ribosomal RNA gene Genome sequencing and assembly.</title>
        <authorList>
            <person name="Kang M."/>
        </authorList>
    </citation>
    <scope>NUCLEOTIDE SEQUENCE</scope>
    <source>
        <strain evidence="3">KVB221</strain>
    </source>
</reference>
<evidence type="ECO:0000313" key="4">
    <source>
        <dbReference type="Proteomes" id="UP000633219"/>
    </source>
</evidence>
<dbReference type="Pfam" id="PF13670">
    <property type="entry name" value="PepSY_2"/>
    <property type="match status" value="1"/>
</dbReference>
<organism evidence="3 4">
    <name type="scientific">Rhizobium setariae</name>
    <dbReference type="NCBI Taxonomy" id="2801340"/>
    <lineage>
        <taxon>Bacteria</taxon>
        <taxon>Pseudomonadati</taxon>
        <taxon>Pseudomonadota</taxon>
        <taxon>Alphaproteobacteria</taxon>
        <taxon>Hyphomicrobiales</taxon>
        <taxon>Rhizobiaceae</taxon>
        <taxon>Rhizobium/Agrobacterium group</taxon>
        <taxon>Rhizobium</taxon>
    </lineage>
</organism>
<dbReference type="AlphaFoldDB" id="A0A936YKL2"/>
<dbReference type="InterPro" id="IPR025711">
    <property type="entry name" value="PepSY"/>
</dbReference>
<feature type="domain" description="PepSY" evidence="2">
    <location>
        <begin position="4"/>
        <end position="88"/>
    </location>
</feature>
<protein>
    <submittedName>
        <fullName evidence="3">PepSY domain-containing protein</fullName>
    </submittedName>
</protein>
<evidence type="ECO:0000256" key="1">
    <source>
        <dbReference type="SAM" id="SignalP"/>
    </source>
</evidence>
<dbReference type="RefSeq" id="WP_201656151.1">
    <property type="nucleotide sequence ID" value="NZ_JAEQNC010000004.1"/>
</dbReference>
<keyword evidence="1" id="KW-0732">Signal</keyword>